<evidence type="ECO:0000256" key="5">
    <source>
        <dbReference type="ARBA" id="ARBA00023136"/>
    </source>
</evidence>
<accession>A0ABW4G0C6</accession>
<feature type="transmembrane region" description="Helical" evidence="6">
    <location>
        <begin position="315"/>
        <end position="335"/>
    </location>
</feature>
<dbReference type="RefSeq" id="WP_219533819.1">
    <property type="nucleotide sequence ID" value="NZ_JAHKRM010000019.1"/>
</dbReference>
<keyword evidence="8" id="KW-1185">Reference proteome</keyword>
<name>A0ABW4G0C6_9ACTN</name>
<keyword evidence="2" id="KW-1003">Cell membrane</keyword>
<dbReference type="InterPro" id="IPR050833">
    <property type="entry name" value="Poly_Biosynth_Transport"/>
</dbReference>
<evidence type="ECO:0000256" key="2">
    <source>
        <dbReference type="ARBA" id="ARBA00022475"/>
    </source>
</evidence>
<sequence length="434" mass="45174">MRSQREVTSSAAVGDGPSSGVLLLRALIFSGNSNTAKIVQTVVSQGLRLLLATFTSILIARYLQPEGRGLYAMIVSLVSTSVILGHFTIVNSQIAFWKDGALSRALTANGLLLGVGLGAVAALGAFAVSPLVFPNRPALILAVALSAVPAMAAIINLRGILTLQARVELVNRSILISGLVSCVSLVLLAVLGHFTIFTVIVVWTVSAALPLPLYLRALRPNLSHATRELAVRQLSLAGRYYIGNNAQYLLLYSVADIMLLNTLASASEAGLYSVAVVVTTIARVPAEAVIQVVLPQQAGGDLTTSAAATARALRLSLLCSTGCAFLIAAASPLLVPWVFGPSYEGSVLPLVVLAPGVAAFGVVRLTMQYLIRLDRPLTMSGITIGALAVNIALDLLLIPSLGAVGAALSSSIAYGLLAVIEVMRFFRARASAAE</sequence>
<keyword evidence="4 6" id="KW-1133">Transmembrane helix</keyword>
<evidence type="ECO:0000313" key="8">
    <source>
        <dbReference type="Proteomes" id="UP001597097"/>
    </source>
</evidence>
<keyword evidence="5 6" id="KW-0472">Membrane</keyword>
<keyword evidence="3 6" id="KW-0812">Transmembrane</keyword>
<comment type="caution">
    <text evidence="7">The sequence shown here is derived from an EMBL/GenBank/DDBJ whole genome shotgun (WGS) entry which is preliminary data.</text>
</comment>
<feature type="transmembrane region" description="Helical" evidence="6">
    <location>
        <begin position="47"/>
        <end position="64"/>
    </location>
</feature>
<feature type="transmembrane region" description="Helical" evidence="6">
    <location>
        <begin position="404"/>
        <end position="426"/>
    </location>
</feature>
<dbReference type="EMBL" id="JBHUCM010000005">
    <property type="protein sequence ID" value="MFD1536109.1"/>
    <property type="molecule type" value="Genomic_DNA"/>
</dbReference>
<feature type="transmembrane region" description="Helical" evidence="6">
    <location>
        <begin position="347"/>
        <end position="365"/>
    </location>
</feature>
<comment type="subcellular location">
    <subcellularLocation>
        <location evidence="1">Cell membrane</location>
        <topology evidence="1">Multi-pass membrane protein</topology>
    </subcellularLocation>
</comment>
<dbReference type="PANTHER" id="PTHR30250:SF26">
    <property type="entry name" value="PSMA PROTEIN"/>
    <property type="match status" value="1"/>
</dbReference>
<evidence type="ECO:0000256" key="4">
    <source>
        <dbReference type="ARBA" id="ARBA00022989"/>
    </source>
</evidence>
<feature type="transmembrane region" description="Helical" evidence="6">
    <location>
        <begin position="138"/>
        <end position="157"/>
    </location>
</feature>
<organism evidence="7 8">
    <name type="scientific">Nonomuraea guangzhouensis</name>
    <dbReference type="NCBI Taxonomy" id="1291555"/>
    <lineage>
        <taxon>Bacteria</taxon>
        <taxon>Bacillati</taxon>
        <taxon>Actinomycetota</taxon>
        <taxon>Actinomycetes</taxon>
        <taxon>Streptosporangiales</taxon>
        <taxon>Streptosporangiaceae</taxon>
        <taxon>Nonomuraea</taxon>
    </lineage>
</organism>
<feature type="transmembrane region" description="Helical" evidence="6">
    <location>
        <begin position="70"/>
        <end position="90"/>
    </location>
</feature>
<evidence type="ECO:0000256" key="1">
    <source>
        <dbReference type="ARBA" id="ARBA00004651"/>
    </source>
</evidence>
<evidence type="ECO:0000313" key="7">
    <source>
        <dbReference type="EMBL" id="MFD1536109.1"/>
    </source>
</evidence>
<dbReference type="Proteomes" id="UP001597097">
    <property type="component" value="Unassembled WGS sequence"/>
</dbReference>
<dbReference type="PANTHER" id="PTHR30250">
    <property type="entry name" value="PST FAMILY PREDICTED COLANIC ACID TRANSPORTER"/>
    <property type="match status" value="1"/>
</dbReference>
<protein>
    <submittedName>
        <fullName evidence="7">Polysaccharide biosynthesis C-terminal domain-containing protein</fullName>
    </submittedName>
</protein>
<feature type="transmembrane region" description="Helical" evidence="6">
    <location>
        <begin position="377"/>
        <end position="398"/>
    </location>
</feature>
<proteinExistence type="predicted"/>
<feature type="transmembrane region" description="Helical" evidence="6">
    <location>
        <begin position="196"/>
        <end position="215"/>
    </location>
</feature>
<feature type="transmembrane region" description="Helical" evidence="6">
    <location>
        <begin position="169"/>
        <end position="190"/>
    </location>
</feature>
<feature type="transmembrane region" description="Helical" evidence="6">
    <location>
        <begin position="111"/>
        <end position="132"/>
    </location>
</feature>
<evidence type="ECO:0000256" key="3">
    <source>
        <dbReference type="ARBA" id="ARBA00022692"/>
    </source>
</evidence>
<gene>
    <name evidence="7" type="ORF">ACFSJ0_03625</name>
</gene>
<reference evidence="8" key="1">
    <citation type="journal article" date="2019" name="Int. J. Syst. Evol. Microbiol.">
        <title>The Global Catalogue of Microorganisms (GCM) 10K type strain sequencing project: providing services to taxonomists for standard genome sequencing and annotation.</title>
        <authorList>
            <consortium name="The Broad Institute Genomics Platform"/>
            <consortium name="The Broad Institute Genome Sequencing Center for Infectious Disease"/>
            <person name="Wu L."/>
            <person name="Ma J."/>
        </authorList>
    </citation>
    <scope>NUCLEOTIDE SEQUENCE [LARGE SCALE GENOMIC DNA]</scope>
    <source>
        <strain evidence="8">CGMCC 1.15399</strain>
    </source>
</reference>
<evidence type="ECO:0000256" key="6">
    <source>
        <dbReference type="SAM" id="Phobius"/>
    </source>
</evidence>